<evidence type="ECO:0000313" key="4">
    <source>
        <dbReference type="Proteomes" id="UP000516349"/>
    </source>
</evidence>
<keyword evidence="4" id="KW-1185">Reference proteome</keyword>
<dbReference type="InterPro" id="IPR008979">
    <property type="entry name" value="Galactose-bd-like_sf"/>
</dbReference>
<dbReference type="SUPFAM" id="SSF53474">
    <property type="entry name" value="alpha/beta-Hydrolases"/>
    <property type="match status" value="1"/>
</dbReference>
<dbReference type="PANTHER" id="PTHR45713:SF6">
    <property type="entry name" value="F5_8 TYPE C DOMAIN-CONTAINING PROTEIN"/>
    <property type="match status" value="1"/>
</dbReference>
<dbReference type="InterPro" id="IPR051941">
    <property type="entry name" value="BG_Antigen-Binding_Lectin"/>
</dbReference>
<dbReference type="PANTHER" id="PTHR45713">
    <property type="entry name" value="FTP DOMAIN-CONTAINING PROTEIN"/>
    <property type="match status" value="1"/>
</dbReference>
<feature type="compositionally biased region" description="Low complexity" evidence="1">
    <location>
        <begin position="273"/>
        <end position="283"/>
    </location>
</feature>
<dbReference type="InterPro" id="IPR029058">
    <property type="entry name" value="AB_hydrolase_fold"/>
</dbReference>
<dbReference type="KEGG" id="ebla:JGUZn3_07370"/>
<dbReference type="Proteomes" id="UP000516349">
    <property type="component" value="Chromosome"/>
</dbReference>
<protein>
    <submittedName>
        <fullName evidence="3">F5/8 type C domain protein</fullName>
    </submittedName>
</protein>
<evidence type="ECO:0000313" key="3">
    <source>
        <dbReference type="EMBL" id="QNT77972.1"/>
    </source>
</evidence>
<dbReference type="EMBL" id="CP060244">
    <property type="protein sequence ID" value="QNT77972.1"/>
    <property type="molecule type" value="Genomic_DNA"/>
</dbReference>
<organism evidence="3 4">
    <name type="scientific">Entomobacter blattae</name>
    <dbReference type="NCBI Taxonomy" id="2762277"/>
    <lineage>
        <taxon>Bacteria</taxon>
        <taxon>Pseudomonadati</taxon>
        <taxon>Pseudomonadota</taxon>
        <taxon>Alphaproteobacteria</taxon>
        <taxon>Acetobacterales</taxon>
        <taxon>Acetobacteraceae</taxon>
        <taxon>Entomobacter</taxon>
    </lineage>
</organism>
<accession>A0A7H1NQB2</accession>
<dbReference type="SUPFAM" id="SSF49785">
    <property type="entry name" value="Galactose-binding domain-like"/>
    <property type="match status" value="1"/>
</dbReference>
<dbReference type="Gene3D" id="2.60.120.260">
    <property type="entry name" value="Galactose-binding domain-like"/>
    <property type="match status" value="1"/>
</dbReference>
<evidence type="ECO:0000259" key="2">
    <source>
        <dbReference type="PROSITE" id="PS50022"/>
    </source>
</evidence>
<sequence>MYSKNESRIIISNDNYEVTYLDRFSSNVSIVFSSAGGVALAQPVEEFKKTITQFDTSYIFVRSVHLDWYNNRNAIKTFEQVAEFCKDFEKIYVLGESHGGSGALLFSEFCPNIYRILAFVPQYSALPSFCKWYGPLSVVDGVIKEFIFSDYSREEALSKSVLIFPAWSYEDALHGRFFKSDGFDVVFLKTHAHAMAAFLKLFESKNYLQQVMRAFYDSNFEFSAKNYLNLLHPLAERSFKPYVHWIGDRTAPHELFIKKPSYPLISQGKKATQSSFSEQFSQEKSPEKDAERVLNEPLTEKYNNHTGMEPAPWWQVDLGEIYHVRHIIIYNRGDEIDWAMRFLQFTIMVSENGHIWRTLYKKTNNEPVGGLYGKPFSLPCSIMARFVKIVLNAHNVLNLARVEIYGETVVSEVRGNDEVHFLRE</sequence>
<dbReference type="PROSITE" id="PS50022">
    <property type="entry name" value="FA58C_3"/>
    <property type="match status" value="1"/>
</dbReference>
<dbReference type="Pfam" id="PF00754">
    <property type="entry name" value="F5_F8_type_C"/>
    <property type="match status" value="1"/>
</dbReference>
<feature type="region of interest" description="Disordered" evidence="1">
    <location>
        <begin position="273"/>
        <end position="294"/>
    </location>
</feature>
<evidence type="ECO:0000256" key="1">
    <source>
        <dbReference type="SAM" id="MobiDB-lite"/>
    </source>
</evidence>
<name>A0A7H1NQB2_9PROT</name>
<dbReference type="AlphaFoldDB" id="A0A7H1NQB2"/>
<dbReference type="RefSeq" id="WP_203414359.1">
    <property type="nucleotide sequence ID" value="NZ_CP060244.1"/>
</dbReference>
<gene>
    <name evidence="3" type="ORF">JGUZn3_07370</name>
</gene>
<feature type="compositionally biased region" description="Basic and acidic residues" evidence="1">
    <location>
        <begin position="284"/>
        <end position="294"/>
    </location>
</feature>
<reference evidence="3 4" key="1">
    <citation type="submission" date="2020-08" db="EMBL/GenBank/DDBJ databases">
        <title>Complete genome sequence of Entomobacter blattae G55GP.</title>
        <authorList>
            <person name="Poehlein A."/>
            <person name="Guzman J."/>
            <person name="Daniel R."/>
            <person name="Vilcinskas A."/>
        </authorList>
    </citation>
    <scope>NUCLEOTIDE SEQUENCE [LARGE SCALE GENOMIC DNA]</scope>
    <source>
        <strain evidence="3 4">G55GP</strain>
    </source>
</reference>
<dbReference type="InterPro" id="IPR000421">
    <property type="entry name" value="FA58C"/>
</dbReference>
<feature type="domain" description="F5/8 type C" evidence="2">
    <location>
        <begin position="257"/>
        <end position="407"/>
    </location>
</feature>
<proteinExistence type="predicted"/>